<evidence type="ECO:0000256" key="1">
    <source>
        <dbReference type="ARBA" id="ARBA00008834"/>
    </source>
</evidence>
<dbReference type="GO" id="GO:0008237">
    <property type="term" value="F:metallopeptidase activity"/>
    <property type="evidence" value="ECO:0007669"/>
    <property type="project" value="InterPro"/>
</dbReference>
<evidence type="ECO:0000256" key="2">
    <source>
        <dbReference type="ARBA" id="ARBA00022737"/>
    </source>
</evidence>
<dbReference type="PANTHER" id="PTHR31736:SF9">
    <property type="entry name" value="ENDO-XYLOGALACTURONAN HYDROLASE A-RELATED"/>
    <property type="match status" value="1"/>
</dbReference>
<evidence type="ECO:0000256" key="8">
    <source>
        <dbReference type="ARBA" id="ARBA00037278"/>
    </source>
</evidence>
<dbReference type="InParanoid" id="A0A317ZK33"/>
<comment type="similarity">
    <text evidence="1 9">Belongs to the glycosyl hydrolase 28 family.</text>
</comment>
<dbReference type="GO" id="GO:0000272">
    <property type="term" value="P:polysaccharide catabolic process"/>
    <property type="evidence" value="ECO:0007669"/>
    <property type="project" value="UniProtKB-KW"/>
</dbReference>
<evidence type="ECO:0000256" key="9">
    <source>
        <dbReference type="RuleBase" id="RU361169"/>
    </source>
</evidence>
<evidence type="ECO:0000256" key="7">
    <source>
        <dbReference type="ARBA" id="ARBA00023326"/>
    </source>
</evidence>
<dbReference type="InterPro" id="IPR024079">
    <property type="entry name" value="MetalloPept_cat_dom_sf"/>
</dbReference>
<proteinExistence type="inferred from homology"/>
<keyword evidence="11" id="KW-1185">Reference proteome</keyword>
<keyword evidence="6 9" id="KW-0326">Glycosidase</keyword>
<evidence type="ECO:0000313" key="10">
    <source>
        <dbReference type="EMBL" id="PXA04169.1"/>
    </source>
</evidence>
<dbReference type="Proteomes" id="UP000247099">
    <property type="component" value="Unassembled WGS sequence"/>
</dbReference>
<keyword evidence="3 9" id="KW-0378">Hydrolase</keyword>
<dbReference type="PANTHER" id="PTHR31736">
    <property type="match status" value="1"/>
</dbReference>
<dbReference type="InterPro" id="IPR011050">
    <property type="entry name" value="Pectin_lyase_fold/virulence"/>
</dbReference>
<keyword evidence="4" id="KW-0325">Glycoprotein</keyword>
<protein>
    <submittedName>
        <fullName evidence="10">Uncharacterized protein</fullName>
    </submittedName>
</protein>
<dbReference type="Pfam" id="PF00295">
    <property type="entry name" value="Glyco_hydro_28"/>
    <property type="match status" value="1"/>
</dbReference>
<reference evidence="10 11" key="1">
    <citation type="submission" date="2018-05" db="EMBL/GenBank/DDBJ databases">
        <title>Coraliomargarita sinensis sp. nov., isolated from a marine solar saltern.</title>
        <authorList>
            <person name="Zhou L.Y."/>
        </authorList>
    </citation>
    <scope>NUCLEOTIDE SEQUENCE [LARGE SCALE GENOMIC DNA]</scope>
    <source>
        <strain evidence="10 11">WN38</strain>
    </source>
</reference>
<keyword evidence="2" id="KW-0677">Repeat</keyword>
<comment type="function">
    <text evidence="8">Pectinolytic enzyme involved in the degradation of xylogalacturonan (xga), a galacturonan backbone heavily substituted with xylose, and which is one important component of the hairy regions of pectin. Activity requires a galacturonic acid backbone substituted with xylose.</text>
</comment>
<dbReference type="SUPFAM" id="SSF51126">
    <property type="entry name" value="Pectin lyase-like"/>
    <property type="match status" value="1"/>
</dbReference>
<dbReference type="Gene3D" id="3.40.390.10">
    <property type="entry name" value="Collagenase (Catalytic Domain)"/>
    <property type="match status" value="1"/>
</dbReference>
<evidence type="ECO:0000313" key="11">
    <source>
        <dbReference type="Proteomes" id="UP000247099"/>
    </source>
</evidence>
<evidence type="ECO:0000256" key="5">
    <source>
        <dbReference type="ARBA" id="ARBA00023277"/>
    </source>
</evidence>
<dbReference type="InterPro" id="IPR012334">
    <property type="entry name" value="Pectin_lyas_fold"/>
</dbReference>
<keyword evidence="7" id="KW-0624">Polysaccharide degradation</keyword>
<evidence type="ECO:0000256" key="4">
    <source>
        <dbReference type="ARBA" id="ARBA00023180"/>
    </source>
</evidence>
<dbReference type="EMBL" id="QHJQ01000005">
    <property type="protein sequence ID" value="PXA04169.1"/>
    <property type="molecule type" value="Genomic_DNA"/>
</dbReference>
<dbReference type="AlphaFoldDB" id="A0A317ZK33"/>
<keyword evidence="5" id="KW-0119">Carbohydrate metabolism</keyword>
<dbReference type="InterPro" id="IPR000743">
    <property type="entry name" value="Glyco_hydro_28"/>
</dbReference>
<name>A0A317ZK33_9BACT</name>
<dbReference type="SUPFAM" id="SSF55486">
    <property type="entry name" value="Metalloproteases ('zincins'), catalytic domain"/>
    <property type="match status" value="1"/>
</dbReference>
<comment type="caution">
    <text evidence="10">The sequence shown here is derived from an EMBL/GenBank/DDBJ whole genome shotgun (WGS) entry which is preliminary data.</text>
</comment>
<evidence type="ECO:0000256" key="3">
    <source>
        <dbReference type="ARBA" id="ARBA00022801"/>
    </source>
</evidence>
<accession>A0A317ZK33</accession>
<dbReference type="GO" id="GO:0004650">
    <property type="term" value="F:polygalacturonase activity"/>
    <property type="evidence" value="ECO:0007669"/>
    <property type="project" value="InterPro"/>
</dbReference>
<evidence type="ECO:0000256" key="6">
    <source>
        <dbReference type="ARBA" id="ARBA00023295"/>
    </source>
</evidence>
<gene>
    <name evidence="10" type="ORF">DDZ13_09015</name>
</gene>
<dbReference type="Gene3D" id="2.160.20.10">
    <property type="entry name" value="Single-stranded right-handed beta-helix, Pectin lyase-like"/>
    <property type="match status" value="1"/>
</dbReference>
<sequence>MIWPRTKLMQGSSRKCASISTNSKTPRNKHAYPVPIMKFPLTIILAVALKLQATVVPYNFPESFPVSERYQVKVDQHTIEPLQTERGAILNFGMSEPVEIQVALDQAPQDVVIRPLHAGIEARVEGRVLRFQLPRPMNLSVEVDGDISDPLLVFANPKELNAPSREDPKVKYYEAGKVHQEDEIFLEHGETLYLEPGAVVNAVVRAVDARNVSIRGAGILNAGYRKHKINQLVLRECVGARLENFIILDSFGWTIHLSGSEDIEIDNVRVVAWRANCDGLDIEYSSRVRVNNCFFRTYDDSIAVKALYPRGVAGVPLQEMIDPETLGKHDVPEIEGDVIGDILVRDSVFWTDGAQSLEIGFELRVDRIKGITFRNCDVIHARGGAAFSIHNGDRAIIEDIVLQDIRIENVKRLFDFHVGLSIYSDDCPEQFRRSNPNREPPSRRPEMANNPWQWFVPLDEHLPKYQDNRGLVRNVAVRSMTVLEKPKVPSILQGYSPERTIQDVTFINLKIAGEPVLSADDLDLYQKHTRNVRFLAPDDIALRFDPVIREIEGWTVLVEPKLLPGGAEAEVGKRALSMLQNHLERIAILLPEKQLAELRTCEIWLEYDHPSLGSMQYHPGEEWLIDNGHDPRLTKKVHITQAEDLLSRQQMLKHPAVILHELAHAYHDLILGFDEPRILKAYEQAMESGKYKESLLFTGDYVEHYGCTNHKEYFAESTEAYLYHNDFYPFVAAELNEHDSAAFELMADIWGTRND</sequence>
<organism evidence="10 11">
    <name type="scientific">Coraliomargarita sinensis</name>
    <dbReference type="NCBI Taxonomy" id="2174842"/>
    <lineage>
        <taxon>Bacteria</taxon>
        <taxon>Pseudomonadati</taxon>
        <taxon>Verrucomicrobiota</taxon>
        <taxon>Opitutia</taxon>
        <taxon>Puniceicoccales</taxon>
        <taxon>Coraliomargaritaceae</taxon>
        <taxon>Coraliomargarita</taxon>
    </lineage>
</organism>